<organism evidence="2 3">
    <name type="scientific">Coemansia brasiliensis</name>
    <dbReference type="NCBI Taxonomy" id="2650707"/>
    <lineage>
        <taxon>Eukaryota</taxon>
        <taxon>Fungi</taxon>
        <taxon>Fungi incertae sedis</taxon>
        <taxon>Zoopagomycota</taxon>
        <taxon>Kickxellomycotina</taxon>
        <taxon>Kickxellomycetes</taxon>
        <taxon>Kickxellales</taxon>
        <taxon>Kickxellaceae</taxon>
        <taxon>Coemansia</taxon>
    </lineage>
</organism>
<dbReference type="GO" id="GO:0036503">
    <property type="term" value="P:ERAD pathway"/>
    <property type="evidence" value="ECO:0007669"/>
    <property type="project" value="TreeGrafter"/>
</dbReference>
<dbReference type="OrthoDB" id="27683at2759"/>
<dbReference type="GO" id="GO:0051082">
    <property type="term" value="F:unfolded protein binding"/>
    <property type="evidence" value="ECO:0007669"/>
    <property type="project" value="TreeGrafter"/>
</dbReference>
<sequence length="328" mass="36662">LPELTLRATAIIEHGKLQFTSDDIFQRQRAAVGKRSDFVDLPKDYSTYLQFGNSENARFQVQCVVDPLSERAQKWIPILQTLLTLPEVTLGIWLNPRYKTQELPVSRFYRYFWPSSLEFAENGDSKVAHSVEFTDIPADPLLTLGMDVPPAWLVTAVDSVHDLDNIRLSSVHTADISATYKLAHILVEGHLLDTYALSPARGLEVQLGTFKRPAITDTIVMANLGYLQLKANPGVWQFSIRPGRSADIYRMDHVSYGRWDYAAAKQATNEDTRAVLVTSFCGTTIFPLVSKRPGKEAEELLQDSPSSVPQPNSESTSGLWNKFKGAFG</sequence>
<dbReference type="AlphaFoldDB" id="A0A9W8I753"/>
<dbReference type="GO" id="GO:0003980">
    <property type="term" value="F:UDP-glucose:glycoprotein glucosyltransferase activity"/>
    <property type="evidence" value="ECO:0007669"/>
    <property type="project" value="InterPro"/>
</dbReference>
<evidence type="ECO:0000313" key="2">
    <source>
        <dbReference type="EMBL" id="KAJ2841488.1"/>
    </source>
</evidence>
<dbReference type="PANTHER" id="PTHR11226:SF0">
    <property type="entry name" value="UDP-GLUCOSE:GLYCOPROTEIN GLUCOSYLTRANSFERASE"/>
    <property type="match status" value="1"/>
</dbReference>
<comment type="caution">
    <text evidence="2">The sequence shown here is derived from an EMBL/GenBank/DDBJ whole genome shotgun (WGS) entry which is preliminary data.</text>
</comment>
<dbReference type="GO" id="GO:0018279">
    <property type="term" value="P:protein N-linked glycosylation via asparagine"/>
    <property type="evidence" value="ECO:0007669"/>
    <property type="project" value="TreeGrafter"/>
</dbReference>
<dbReference type="EMBL" id="JANBUW010002157">
    <property type="protein sequence ID" value="KAJ2841488.1"/>
    <property type="molecule type" value="Genomic_DNA"/>
</dbReference>
<feature type="non-terminal residue" evidence="2">
    <location>
        <position position="328"/>
    </location>
</feature>
<keyword evidence="3" id="KW-1185">Reference proteome</keyword>
<reference evidence="2" key="1">
    <citation type="submission" date="2022-07" db="EMBL/GenBank/DDBJ databases">
        <title>Phylogenomic reconstructions and comparative analyses of Kickxellomycotina fungi.</title>
        <authorList>
            <person name="Reynolds N.K."/>
            <person name="Stajich J.E."/>
            <person name="Barry K."/>
            <person name="Grigoriev I.V."/>
            <person name="Crous P."/>
            <person name="Smith M.E."/>
        </authorList>
    </citation>
    <scope>NUCLEOTIDE SEQUENCE</scope>
    <source>
        <strain evidence="2">NRRL 1566</strain>
    </source>
</reference>
<dbReference type="GO" id="GO:0005783">
    <property type="term" value="C:endoplasmic reticulum"/>
    <property type="evidence" value="ECO:0007669"/>
    <property type="project" value="TreeGrafter"/>
</dbReference>
<proteinExistence type="predicted"/>
<evidence type="ECO:0000256" key="1">
    <source>
        <dbReference type="SAM" id="MobiDB-lite"/>
    </source>
</evidence>
<feature type="non-terminal residue" evidence="2">
    <location>
        <position position="1"/>
    </location>
</feature>
<feature type="region of interest" description="Disordered" evidence="1">
    <location>
        <begin position="297"/>
        <end position="328"/>
    </location>
</feature>
<accession>A0A9W8I753</accession>
<dbReference type="InterPro" id="IPR009448">
    <property type="entry name" value="UDP-g_GGtrans"/>
</dbReference>
<dbReference type="PANTHER" id="PTHR11226">
    <property type="entry name" value="UDP-GLUCOSE GLYCOPROTEIN:GLUCOSYLTRANSFERASE"/>
    <property type="match status" value="1"/>
</dbReference>
<gene>
    <name evidence="2" type="primary">KRE5_2</name>
    <name evidence="2" type="ORF">IWW36_006242</name>
</gene>
<protein>
    <submittedName>
        <fullName evidence="2">Killer toxin resistant protein</fullName>
    </submittedName>
</protein>
<name>A0A9W8I753_9FUNG</name>
<feature type="compositionally biased region" description="Polar residues" evidence="1">
    <location>
        <begin position="303"/>
        <end position="319"/>
    </location>
</feature>
<dbReference type="Proteomes" id="UP001139887">
    <property type="component" value="Unassembled WGS sequence"/>
</dbReference>
<evidence type="ECO:0000313" key="3">
    <source>
        <dbReference type="Proteomes" id="UP001139887"/>
    </source>
</evidence>
<dbReference type="Pfam" id="PF06427">
    <property type="entry name" value="UDP-g_GGTase"/>
    <property type="match status" value="1"/>
</dbReference>